<gene>
    <name evidence="2" type="ORF">DN051_02800</name>
</gene>
<dbReference type="Proteomes" id="UP000249616">
    <property type="component" value="Chromosome"/>
</dbReference>
<dbReference type="Pfam" id="PF11563">
    <property type="entry name" value="Protoglobin"/>
    <property type="match status" value="1"/>
</dbReference>
<dbReference type="GO" id="GO:0019825">
    <property type="term" value="F:oxygen binding"/>
    <property type="evidence" value="ECO:0007669"/>
    <property type="project" value="InterPro"/>
</dbReference>
<dbReference type="KEGG" id="scad:DN051_02800"/>
<accession>A0A2Z4ISH3</accession>
<dbReference type="InterPro" id="IPR012292">
    <property type="entry name" value="Globin/Proto"/>
</dbReference>
<dbReference type="EMBL" id="CP030073">
    <property type="protein sequence ID" value="AWW35717.1"/>
    <property type="molecule type" value="Genomic_DNA"/>
</dbReference>
<reference evidence="2 3" key="1">
    <citation type="journal article" date="2019" name="Int. J. Syst. Evol. Microbiol.">
        <title>Streptomyces cadmiisoli sp. nov., a novel actinomycete isolated from cadmium-contaminated soil.</title>
        <authorList>
            <person name="Li K."/>
            <person name="Tang X."/>
            <person name="Zhao J."/>
            <person name="Guo Y."/>
            <person name="Tang Y."/>
            <person name="Gao J."/>
        </authorList>
    </citation>
    <scope>NUCLEOTIDE SEQUENCE [LARGE SCALE GENOMIC DNA]</scope>
    <source>
        <strain evidence="2 3">ZFG47</strain>
    </source>
</reference>
<evidence type="ECO:0000313" key="2">
    <source>
        <dbReference type="EMBL" id="AWW35717.1"/>
    </source>
</evidence>
<proteinExistence type="predicted"/>
<organism evidence="2 3">
    <name type="scientific">Streptomyces cadmiisoli</name>
    <dbReference type="NCBI Taxonomy" id="2184053"/>
    <lineage>
        <taxon>Bacteria</taxon>
        <taxon>Bacillati</taxon>
        <taxon>Actinomycetota</taxon>
        <taxon>Actinomycetes</taxon>
        <taxon>Kitasatosporales</taxon>
        <taxon>Streptomycetaceae</taxon>
        <taxon>Streptomyces</taxon>
        <taxon>Streptomyces aurantiacus group</taxon>
    </lineage>
</organism>
<dbReference type="Gene3D" id="1.10.490.10">
    <property type="entry name" value="Globins"/>
    <property type="match status" value="1"/>
</dbReference>
<dbReference type="SUPFAM" id="SSF46458">
    <property type="entry name" value="Globin-like"/>
    <property type="match status" value="1"/>
</dbReference>
<dbReference type="InterPro" id="IPR044398">
    <property type="entry name" value="Globin-sensor_dom"/>
</dbReference>
<dbReference type="GO" id="GO:0020037">
    <property type="term" value="F:heme binding"/>
    <property type="evidence" value="ECO:0007669"/>
    <property type="project" value="InterPro"/>
</dbReference>
<name>A0A2Z4ISH3_9ACTN</name>
<keyword evidence="3" id="KW-1185">Reference proteome</keyword>
<protein>
    <submittedName>
        <fullName evidence="2">Protogloblin ApPgb</fullName>
    </submittedName>
</protein>
<evidence type="ECO:0000259" key="1">
    <source>
        <dbReference type="Pfam" id="PF11563"/>
    </source>
</evidence>
<dbReference type="AlphaFoldDB" id="A0A2Z4ISH3"/>
<sequence length="195" mass="21990">MSTSVPPGYQYGDSALPLSPVTVDDLEKLKASVLFTEADEAALRQAWSVLKDQVESILDVWYGFVGSHEHLVAYFSTPEGQPIGAYLDAVRPRFGKWIEDTCTRPYDTTWLTYQDEIALRHTPAKKNQTDHVESVPNVAMRYLVAFIYPITATVRPFLTAGGHSEDEVEAMHQAWFKAVTLQVALWTRPYVSHGW</sequence>
<dbReference type="InterPro" id="IPR012102">
    <property type="entry name" value="Protoglobin"/>
</dbReference>
<feature type="domain" description="Globin-sensor" evidence="1">
    <location>
        <begin position="24"/>
        <end position="193"/>
    </location>
</feature>
<dbReference type="CDD" id="cd12124">
    <property type="entry name" value="Pgbs"/>
    <property type="match status" value="1"/>
</dbReference>
<evidence type="ECO:0000313" key="3">
    <source>
        <dbReference type="Proteomes" id="UP000249616"/>
    </source>
</evidence>
<dbReference type="InterPro" id="IPR009050">
    <property type="entry name" value="Globin-like_sf"/>
</dbReference>